<dbReference type="PANTHER" id="PTHR13999:SF9">
    <property type="entry name" value="INTERFERON-INDUCED TRANSMEMBRANE PROTEIN 10"/>
    <property type="match status" value="1"/>
</dbReference>
<dbReference type="Proteomes" id="UP000245340">
    <property type="component" value="Unplaced"/>
</dbReference>
<keyword evidence="8" id="KW-1185">Reference proteome</keyword>
<evidence type="ECO:0000256" key="2">
    <source>
        <dbReference type="ARBA" id="ARBA00006843"/>
    </source>
</evidence>
<feature type="compositionally biased region" description="Polar residues" evidence="6">
    <location>
        <begin position="92"/>
        <end position="101"/>
    </location>
</feature>
<dbReference type="Pfam" id="PF04505">
    <property type="entry name" value="CD225"/>
    <property type="match status" value="1"/>
</dbReference>
<evidence type="ECO:0000313" key="8">
    <source>
        <dbReference type="Proteomes" id="UP000245340"/>
    </source>
</evidence>
<comment type="similarity">
    <text evidence="2">Belongs to the CD225/Dispanin family.</text>
</comment>
<protein>
    <submittedName>
        <fullName evidence="9">Uncharacterized protein LOC101366492</fullName>
    </submittedName>
</protein>
<gene>
    <name evidence="9" type="primary">LOC101366492</name>
</gene>
<dbReference type="PANTHER" id="PTHR13999">
    <property type="entry name" value="INTERFERON INDUCIBLE TRANSMEMBRANE PROTEIN"/>
    <property type="match status" value="1"/>
</dbReference>
<feature type="region of interest" description="Disordered" evidence="6">
    <location>
        <begin position="1"/>
        <end position="101"/>
    </location>
</feature>
<dbReference type="GO" id="GO:0005886">
    <property type="term" value="C:plasma membrane"/>
    <property type="evidence" value="ECO:0007669"/>
    <property type="project" value="TreeGrafter"/>
</dbReference>
<sequence length="423" mass="43511">MGSPRGSGFRPAPAAPTLRAGGGGEVAAPAGAVSQAGAAAARPAWRCGGSAGAGTAAPPAPRAPPAEAGPPGRGAAGRQRAAGRRKDARSAAQGSVRPQRSRQQSVLVRLFVARAGWLPASESKRLGSRPPLWAGVGGGDDAHEFGAPAVAVSIPGAIASEPVWLCVSTLRVTVRSCLPGSISAHGCAPGVWRALVADVSVVSLQVIRRALLILPDSGQDAAIAQGPSQCPAPLGAPASTTDGTQEARVPLDGAFWIPRPPAGSPKGCFACVSKPPALQAPAAPAPEPSASPPMAPTLFPMESKSSKTDSMRASGAPQACKHLAEKKTMTNPTTVIEVYPDTTEVNDYYLWSIFNFVYLNFCCLGFIALAYSLKVRDKKLLNDLNGAVEDAKTARLFNITSSALAASCIILVLIFLRYPLTDY</sequence>
<dbReference type="InterPro" id="IPR051517">
    <property type="entry name" value="IFITM_antiviral_protein"/>
</dbReference>
<name>A0A9B0LP17_ODORO</name>
<keyword evidence="4 7" id="KW-1133">Transmembrane helix</keyword>
<feature type="compositionally biased region" description="Pro residues" evidence="6">
    <location>
        <begin position="58"/>
        <end position="68"/>
    </location>
</feature>
<evidence type="ECO:0000256" key="5">
    <source>
        <dbReference type="ARBA" id="ARBA00023136"/>
    </source>
</evidence>
<reference evidence="9" key="1">
    <citation type="submission" date="2025-08" db="UniProtKB">
        <authorList>
            <consortium name="RefSeq"/>
        </authorList>
    </citation>
    <scope>IDENTIFICATION</scope>
</reference>
<dbReference type="RefSeq" id="XP_004403884.1">
    <property type="nucleotide sequence ID" value="XM_004403827.1"/>
</dbReference>
<dbReference type="AlphaFoldDB" id="A0A9B0LP17"/>
<feature type="transmembrane region" description="Helical" evidence="7">
    <location>
        <begin position="348"/>
        <end position="373"/>
    </location>
</feature>
<feature type="compositionally biased region" description="Low complexity" evidence="6">
    <location>
        <begin position="26"/>
        <end position="44"/>
    </location>
</feature>
<keyword evidence="3 7" id="KW-0812">Transmembrane</keyword>
<dbReference type="InterPro" id="IPR007593">
    <property type="entry name" value="CD225/Dispanin_fam"/>
</dbReference>
<keyword evidence="5 7" id="KW-0472">Membrane</keyword>
<evidence type="ECO:0000313" key="9">
    <source>
        <dbReference type="RefSeq" id="XP_004403884.1"/>
    </source>
</evidence>
<evidence type="ECO:0000256" key="6">
    <source>
        <dbReference type="SAM" id="MobiDB-lite"/>
    </source>
</evidence>
<organism evidence="8 9">
    <name type="scientific">Odobenus rosmarus divergens</name>
    <name type="common">Pacific walrus</name>
    <dbReference type="NCBI Taxonomy" id="9708"/>
    <lineage>
        <taxon>Eukaryota</taxon>
        <taxon>Metazoa</taxon>
        <taxon>Chordata</taxon>
        <taxon>Craniata</taxon>
        <taxon>Vertebrata</taxon>
        <taxon>Euteleostomi</taxon>
        <taxon>Mammalia</taxon>
        <taxon>Eutheria</taxon>
        <taxon>Laurasiatheria</taxon>
        <taxon>Carnivora</taxon>
        <taxon>Caniformia</taxon>
        <taxon>Pinnipedia</taxon>
        <taxon>Odobenidae</taxon>
        <taxon>Odobenus</taxon>
    </lineage>
</organism>
<evidence type="ECO:0000256" key="1">
    <source>
        <dbReference type="ARBA" id="ARBA00004370"/>
    </source>
</evidence>
<evidence type="ECO:0000256" key="7">
    <source>
        <dbReference type="SAM" id="Phobius"/>
    </source>
</evidence>
<proteinExistence type="inferred from homology"/>
<comment type="subcellular location">
    <subcellularLocation>
        <location evidence="1">Membrane</location>
    </subcellularLocation>
</comment>
<evidence type="ECO:0000256" key="4">
    <source>
        <dbReference type="ARBA" id="ARBA00022989"/>
    </source>
</evidence>
<evidence type="ECO:0000256" key="3">
    <source>
        <dbReference type="ARBA" id="ARBA00022692"/>
    </source>
</evidence>
<accession>A0A9B0LP17</accession>
<feature type="transmembrane region" description="Helical" evidence="7">
    <location>
        <begin position="394"/>
        <end position="416"/>
    </location>
</feature>